<organism evidence="1 2">
    <name type="scientific">Dentiscutata heterogama</name>
    <dbReference type="NCBI Taxonomy" id="1316150"/>
    <lineage>
        <taxon>Eukaryota</taxon>
        <taxon>Fungi</taxon>
        <taxon>Fungi incertae sedis</taxon>
        <taxon>Mucoromycota</taxon>
        <taxon>Glomeromycotina</taxon>
        <taxon>Glomeromycetes</taxon>
        <taxon>Diversisporales</taxon>
        <taxon>Gigasporaceae</taxon>
        <taxon>Dentiscutata</taxon>
    </lineage>
</organism>
<sequence length="121" mass="13424">SPVSPALSVISQMPIPSPINTHSDEDNTDSPCNKILDTEAEEEPCGDLEKWSQPKPYDTKTVTNLSRSDNVSSEVSELERDNENDEVDASQIVEQGLMQELSQNTPGVEINESYIQKFDNL</sequence>
<reference evidence="1" key="1">
    <citation type="submission" date="2021-06" db="EMBL/GenBank/DDBJ databases">
        <authorList>
            <person name="Kallberg Y."/>
            <person name="Tangrot J."/>
            <person name="Rosling A."/>
        </authorList>
    </citation>
    <scope>NUCLEOTIDE SEQUENCE</scope>
    <source>
        <strain evidence="1">IL203A</strain>
    </source>
</reference>
<dbReference type="Proteomes" id="UP000789702">
    <property type="component" value="Unassembled WGS sequence"/>
</dbReference>
<protein>
    <submittedName>
        <fullName evidence="1">54_t:CDS:1</fullName>
    </submittedName>
</protein>
<evidence type="ECO:0000313" key="2">
    <source>
        <dbReference type="Proteomes" id="UP000789702"/>
    </source>
</evidence>
<evidence type="ECO:0000313" key="1">
    <source>
        <dbReference type="EMBL" id="CAG8619861.1"/>
    </source>
</evidence>
<comment type="caution">
    <text evidence="1">The sequence shown here is derived from an EMBL/GenBank/DDBJ whole genome shotgun (WGS) entry which is preliminary data.</text>
</comment>
<dbReference type="EMBL" id="CAJVPU010012029">
    <property type="protein sequence ID" value="CAG8619861.1"/>
    <property type="molecule type" value="Genomic_DNA"/>
</dbReference>
<gene>
    <name evidence="1" type="ORF">DHETER_LOCUS7972</name>
</gene>
<feature type="non-terminal residue" evidence="1">
    <location>
        <position position="121"/>
    </location>
</feature>
<keyword evidence="2" id="KW-1185">Reference proteome</keyword>
<name>A0ACA9MZZ0_9GLOM</name>
<accession>A0ACA9MZZ0</accession>
<feature type="non-terminal residue" evidence="1">
    <location>
        <position position="1"/>
    </location>
</feature>
<proteinExistence type="predicted"/>